<feature type="compositionally biased region" description="Low complexity" evidence="1">
    <location>
        <begin position="547"/>
        <end position="557"/>
    </location>
</feature>
<feature type="compositionally biased region" description="Acidic residues" evidence="1">
    <location>
        <begin position="470"/>
        <end position="480"/>
    </location>
</feature>
<feature type="compositionally biased region" description="Low complexity" evidence="1">
    <location>
        <begin position="829"/>
        <end position="850"/>
    </location>
</feature>
<feature type="compositionally biased region" description="Low complexity" evidence="1">
    <location>
        <begin position="375"/>
        <end position="390"/>
    </location>
</feature>
<feature type="compositionally biased region" description="Low complexity" evidence="1">
    <location>
        <begin position="602"/>
        <end position="621"/>
    </location>
</feature>
<feature type="compositionally biased region" description="Low complexity" evidence="1">
    <location>
        <begin position="496"/>
        <end position="531"/>
    </location>
</feature>
<feature type="compositionally biased region" description="Polar residues" evidence="1">
    <location>
        <begin position="179"/>
        <end position="190"/>
    </location>
</feature>
<sequence>MPGACGVSFGEACSMLCKICCIGTISLAFPAEDIKLVNQPTPGQEFVFVHSSESGAKPIARKEKEEEHHRKFETAHKIPPNLTFALSEEADESEILPIKPVKSVGKKVHKRYAAEPPAPAPPGAIKLNVAQLLEKYKEAMKTSTVAPSSTTTTSTTKTSRRRGTKKRSRRSPSSEVSGPTTQRPVLTTSRIAPKNVDFDVVGSASDKQRSRIQIKKGPNGQEYEYEYVYYYYDDDEGAKDKVTNGHDGPARNSISRNNKSREKATPEVNEVLPSRSKPRGRQLDEDSVQEERLPTNTRFPPRSRNLNTTPAIEEDRKPSASRTRSRGRPAAETSTSAAEEDNVSDETQGSRGRTRANVRRPSLELVDSETFNTHSASQPAAAQSPTFPAQLPGGPVRFLGATPNEFYDLPDEQADKAESTKQPSASVSENDDEAASQDESETTTPVTGMKKVALDLYAISQGTQKLFGEEGSELSTEEDKDYATTQDSSSTEEIETTTPTTTTTTTTTTTPAPTTTRTTTTTTTTTTEAPTKASRFGGRRTVISGRKSTTTTEAPAETESKPKKFGRPSFGGRARGKPTPAPAPVEEDVHKEESKPVSQSKPPGRARFGAARPRGRTTAAPEEAKDEVSTSAPSTANHKPSLPRSRPTFNALRGRGRSTSSAPPTEETVADSESSSSEPSSTTARPPRRIAGGNANIKPLRPGPRINIGGRRTTQTTTTTTESSSISEEDHAVSGDEEEAPVEAASEKEEAPASVPVDNTPLGRLRNKNRLNIQPKAKSASAASASSTVQVRRINPLLNRRKPGQTTEAPASEAPSSEAPEPEEEPAAETEPSTSSSSTTEEPRGLNKLLAGRRRLAARVPGTINHK</sequence>
<name>N6UB99_DENPD</name>
<feature type="compositionally biased region" description="Polar residues" evidence="1">
    <location>
        <begin position="294"/>
        <end position="310"/>
    </location>
</feature>
<feature type="compositionally biased region" description="Basic residues" evidence="1">
    <location>
        <begin position="158"/>
        <end position="170"/>
    </location>
</feature>
<proteinExistence type="predicted"/>
<feature type="compositionally biased region" description="Low complexity" evidence="1">
    <location>
        <begin position="665"/>
        <end position="683"/>
    </location>
</feature>
<feature type="region of interest" description="Disordered" evidence="1">
    <location>
        <begin position="140"/>
        <end position="219"/>
    </location>
</feature>
<feature type="compositionally biased region" description="Polar residues" evidence="1">
    <location>
        <begin position="629"/>
        <end position="638"/>
    </location>
</feature>
<protein>
    <submittedName>
        <fullName evidence="2">Uncharacterized protein</fullName>
    </submittedName>
</protein>
<dbReference type="EMBL" id="KB740996">
    <property type="protein sequence ID" value="ENN75917.1"/>
    <property type="molecule type" value="Genomic_DNA"/>
</dbReference>
<gene>
    <name evidence="2" type="ORF">YQE_07558</name>
</gene>
<dbReference type="OrthoDB" id="8192055at2759"/>
<reference evidence="2" key="1">
    <citation type="journal article" date="2013" name="Genome Biol.">
        <title>Draft genome of the mountain pine beetle, Dendroctonus ponderosae Hopkins, a major forest pest.</title>
        <authorList>
            <person name="Keeling C.I."/>
            <person name="Yuen M.M."/>
            <person name="Liao N.Y."/>
            <person name="Docking T.R."/>
            <person name="Chan S.K."/>
            <person name="Taylor G.A."/>
            <person name="Palmquist D.L."/>
            <person name="Jackman S.D."/>
            <person name="Nguyen A."/>
            <person name="Li M."/>
            <person name="Henderson H."/>
            <person name="Janes J.K."/>
            <person name="Zhao Y."/>
            <person name="Pandoh P."/>
            <person name="Moore R."/>
            <person name="Sperling F.A."/>
            <person name="Huber D.P."/>
            <person name="Birol I."/>
            <person name="Jones S.J."/>
            <person name="Bohlmann J."/>
        </authorList>
    </citation>
    <scope>NUCLEOTIDE SEQUENCE</scope>
</reference>
<feature type="compositionally biased region" description="Low complexity" evidence="1">
    <location>
        <begin position="703"/>
        <end position="726"/>
    </location>
</feature>
<feature type="region of interest" description="Disordered" evidence="1">
    <location>
        <begin position="468"/>
        <end position="867"/>
    </location>
</feature>
<evidence type="ECO:0000256" key="1">
    <source>
        <dbReference type="SAM" id="MobiDB-lite"/>
    </source>
</evidence>
<feature type="compositionally biased region" description="Low complexity" evidence="1">
    <location>
        <begin position="806"/>
        <end position="819"/>
    </location>
</feature>
<feature type="compositionally biased region" description="Acidic residues" evidence="1">
    <location>
        <begin position="429"/>
        <end position="441"/>
    </location>
</feature>
<feature type="compositionally biased region" description="Low complexity" evidence="1">
    <location>
        <begin position="776"/>
        <end position="787"/>
    </location>
</feature>
<organism evidence="2">
    <name type="scientific">Dendroctonus ponderosae</name>
    <name type="common">Mountain pine beetle</name>
    <dbReference type="NCBI Taxonomy" id="77166"/>
    <lineage>
        <taxon>Eukaryota</taxon>
        <taxon>Metazoa</taxon>
        <taxon>Ecdysozoa</taxon>
        <taxon>Arthropoda</taxon>
        <taxon>Hexapoda</taxon>
        <taxon>Insecta</taxon>
        <taxon>Pterygota</taxon>
        <taxon>Neoptera</taxon>
        <taxon>Endopterygota</taxon>
        <taxon>Coleoptera</taxon>
        <taxon>Polyphaga</taxon>
        <taxon>Cucujiformia</taxon>
        <taxon>Curculionidae</taxon>
        <taxon>Scolytinae</taxon>
        <taxon>Dendroctonus</taxon>
    </lineage>
</organism>
<dbReference type="HOGENOM" id="CLU_012811_0_0_1"/>
<feature type="non-terminal residue" evidence="2">
    <location>
        <position position="1"/>
    </location>
</feature>
<feature type="compositionally biased region" description="Low complexity" evidence="1">
    <location>
        <begin position="141"/>
        <end position="157"/>
    </location>
</feature>
<accession>N6UB99</accession>
<feature type="region of interest" description="Disordered" evidence="1">
    <location>
        <begin position="237"/>
        <end position="449"/>
    </location>
</feature>
<evidence type="ECO:0000313" key="2">
    <source>
        <dbReference type="EMBL" id="ENN75917.1"/>
    </source>
</evidence>
<dbReference type="OMA" id="GFHTAHR"/>
<feature type="compositionally biased region" description="Basic and acidic residues" evidence="1">
    <location>
        <begin position="281"/>
        <end position="293"/>
    </location>
</feature>
<dbReference type="AlphaFoldDB" id="N6UB99"/>